<proteinExistence type="predicted"/>
<dbReference type="RefSeq" id="WP_150442303.1">
    <property type="nucleotide sequence ID" value="NZ_VYKL01000041.1"/>
</dbReference>
<reference evidence="5 6" key="1">
    <citation type="submission" date="2019-09" db="EMBL/GenBank/DDBJ databases">
        <title>Whole genome sequences of isolates from the Mars Exploration Rovers.</title>
        <authorList>
            <person name="Seuylemezian A."/>
            <person name="Vaishampayan P."/>
        </authorList>
    </citation>
    <scope>NUCLEOTIDE SEQUENCE [LARGE SCALE GENOMIC DNA]</scope>
    <source>
        <strain evidence="5 6">MER_TA_151</strain>
    </source>
</reference>
<comment type="caution">
    <text evidence="5">The sequence shown here is derived from an EMBL/GenBank/DDBJ whole genome shotgun (WGS) entry which is preliminary data.</text>
</comment>
<accession>A0A5J5H770</accession>
<dbReference type="PROSITE" id="PS51781">
    <property type="entry name" value="SH3B"/>
    <property type="match status" value="1"/>
</dbReference>
<dbReference type="PROSITE" id="PS51170">
    <property type="entry name" value="CW"/>
    <property type="match status" value="6"/>
</dbReference>
<evidence type="ECO:0000256" key="3">
    <source>
        <dbReference type="SAM" id="SignalP"/>
    </source>
</evidence>
<dbReference type="Gene3D" id="2.20.120.10">
    <property type="entry name" value="Multimodular pneumococcal cell wall endolysin, domain 3"/>
    <property type="match status" value="1"/>
</dbReference>
<keyword evidence="6" id="KW-1185">Reference proteome</keyword>
<dbReference type="EMBL" id="VYKL01000041">
    <property type="protein sequence ID" value="KAA9015473.1"/>
    <property type="molecule type" value="Genomic_DNA"/>
</dbReference>
<feature type="repeat" description="Cell wall-binding" evidence="2">
    <location>
        <begin position="86"/>
        <end position="105"/>
    </location>
</feature>
<evidence type="ECO:0000313" key="6">
    <source>
        <dbReference type="Proteomes" id="UP000326671"/>
    </source>
</evidence>
<dbReference type="OrthoDB" id="9816557at2"/>
<dbReference type="Pfam" id="PF08239">
    <property type="entry name" value="SH3_3"/>
    <property type="match status" value="1"/>
</dbReference>
<dbReference type="GO" id="GO:0004040">
    <property type="term" value="F:amidase activity"/>
    <property type="evidence" value="ECO:0007669"/>
    <property type="project" value="InterPro"/>
</dbReference>
<dbReference type="InterPro" id="IPR018337">
    <property type="entry name" value="Cell_wall/Cho-bd_repeat"/>
</dbReference>
<evidence type="ECO:0000256" key="1">
    <source>
        <dbReference type="ARBA" id="ARBA00022737"/>
    </source>
</evidence>
<dbReference type="InterPro" id="IPR003646">
    <property type="entry name" value="SH3-like_bac-type"/>
</dbReference>
<dbReference type="SMART" id="SM00287">
    <property type="entry name" value="SH3b"/>
    <property type="match status" value="1"/>
</dbReference>
<dbReference type="SUPFAM" id="SSF69360">
    <property type="entry name" value="Cell wall binding repeat"/>
    <property type="match status" value="1"/>
</dbReference>
<protein>
    <submittedName>
        <fullName evidence="5">SH3 domain-containing protein</fullName>
    </submittedName>
</protein>
<dbReference type="Proteomes" id="UP000326671">
    <property type="component" value="Unassembled WGS sequence"/>
</dbReference>
<dbReference type="Gene3D" id="2.30.30.40">
    <property type="entry name" value="SH3 Domains"/>
    <property type="match status" value="1"/>
</dbReference>
<feature type="domain" description="SH3b" evidence="4">
    <location>
        <begin position="236"/>
        <end position="306"/>
    </location>
</feature>
<dbReference type="Pfam" id="PF01473">
    <property type="entry name" value="Choline_bind_1"/>
    <property type="match status" value="3"/>
</dbReference>
<dbReference type="SMART" id="SM00047">
    <property type="entry name" value="LYZ2"/>
    <property type="match status" value="1"/>
</dbReference>
<evidence type="ECO:0000256" key="2">
    <source>
        <dbReference type="PROSITE-ProRule" id="PRU00591"/>
    </source>
</evidence>
<dbReference type="Gene3D" id="2.10.270.10">
    <property type="entry name" value="Cholin Binding"/>
    <property type="match status" value="2"/>
</dbReference>
<keyword evidence="1" id="KW-0677">Repeat</keyword>
<evidence type="ECO:0000313" key="5">
    <source>
        <dbReference type="EMBL" id="KAA9015473.1"/>
    </source>
</evidence>
<feature type="chain" id="PRO_5039378512" evidence="3">
    <location>
        <begin position="24"/>
        <end position="496"/>
    </location>
</feature>
<organism evidence="5 6">
    <name type="scientific">Niallia endozanthoxylica</name>
    <dbReference type="NCBI Taxonomy" id="2036016"/>
    <lineage>
        <taxon>Bacteria</taxon>
        <taxon>Bacillati</taxon>
        <taxon>Bacillota</taxon>
        <taxon>Bacilli</taxon>
        <taxon>Bacillales</taxon>
        <taxon>Bacillaceae</taxon>
        <taxon>Niallia</taxon>
    </lineage>
</organism>
<feature type="signal peptide" evidence="3">
    <location>
        <begin position="1"/>
        <end position="23"/>
    </location>
</feature>
<dbReference type="AlphaFoldDB" id="A0A5J5H770"/>
<feature type="repeat" description="Cell wall-binding" evidence="2">
    <location>
        <begin position="126"/>
        <end position="145"/>
    </location>
</feature>
<dbReference type="InterPro" id="IPR002901">
    <property type="entry name" value="MGlyc_endo_b_GlcNAc-like_dom"/>
</dbReference>
<evidence type="ECO:0000259" key="4">
    <source>
        <dbReference type="PROSITE" id="PS51781"/>
    </source>
</evidence>
<sequence length="496" mass="56127">MKKKITQTLVLFSILFLSQPVFAGAETGWKYENSHWYYQEADGVVKNRWLQDGKDWYYLGSDGAMKTGWLLDGGKWYYLESGGAMKTGWVYDANSWYYLREDGSMARGWLQLGGHWYLFNASGAMQTGWVSESGVWFYFHQDGFMHTGWLEDGGKWYYFTNGGNMLTGKHAINGVVYEFSINGALNKGSVTTSTTYSMTVQDMINKQMSVLPKTDKYRKDKTYVHSAYIQLDPVNPLVGTVTTSPLNVREGNSEGHRVVGTLNAGDTVEILSVLGNWYEISFNAWRYAKPEDVAYYVNPRNFSVDSAEYYQFLLLSKNTGASADELNRKVLAGKGILDGRAQAFVEASLKENINELYLISHALLETGNGTSELSRGILVDTVDGAPVEPKVVYNMFGIQARDVDPIRLGAEYAYQNGWFTPEAAIIGGAKYIGERYIHNPTYQQDTLYEMRWNPKKPGTHQYATDIGWAAKQVNNLKKLYDSLSWYTLHFDVPVFK</sequence>
<gene>
    <name evidence="5" type="ORF">F4V44_22725</name>
</gene>
<dbReference type="Gene3D" id="1.10.530.10">
    <property type="match status" value="1"/>
</dbReference>
<feature type="repeat" description="Cell wall-binding" evidence="2">
    <location>
        <begin position="66"/>
        <end position="85"/>
    </location>
</feature>
<feature type="repeat" description="Cell wall-binding" evidence="2">
    <location>
        <begin position="46"/>
        <end position="65"/>
    </location>
</feature>
<dbReference type="Pfam" id="PF01832">
    <property type="entry name" value="Glucosaminidase"/>
    <property type="match status" value="1"/>
</dbReference>
<dbReference type="Pfam" id="PF19127">
    <property type="entry name" value="Choline_bind_3"/>
    <property type="match status" value="2"/>
</dbReference>
<keyword evidence="3" id="KW-0732">Signal</keyword>
<name>A0A5J5H770_9BACI</name>
<feature type="repeat" description="Cell wall-binding" evidence="2">
    <location>
        <begin position="106"/>
        <end position="125"/>
    </location>
</feature>
<feature type="repeat" description="Cell wall-binding" evidence="2">
    <location>
        <begin position="146"/>
        <end position="165"/>
    </location>
</feature>